<accession>A0A382BXX9</accession>
<dbReference type="GO" id="GO:0003677">
    <property type="term" value="F:DNA binding"/>
    <property type="evidence" value="ECO:0007669"/>
    <property type="project" value="TreeGrafter"/>
</dbReference>
<dbReference type="EMBL" id="UINC01031904">
    <property type="protein sequence ID" value="SVB18675.1"/>
    <property type="molecule type" value="Genomic_DNA"/>
</dbReference>
<dbReference type="SUPFAM" id="SSF53335">
    <property type="entry name" value="S-adenosyl-L-methionine-dependent methyltransferases"/>
    <property type="match status" value="1"/>
</dbReference>
<evidence type="ECO:0000256" key="1">
    <source>
        <dbReference type="ARBA" id="ARBA00011975"/>
    </source>
</evidence>
<dbReference type="AlphaFoldDB" id="A0A382BXX9"/>
<dbReference type="InterPro" id="IPR029063">
    <property type="entry name" value="SAM-dependent_MTases_sf"/>
</dbReference>
<dbReference type="PRINTS" id="PR00105">
    <property type="entry name" value="C5METTRFRASE"/>
</dbReference>
<proteinExistence type="predicted"/>
<dbReference type="GO" id="GO:0003886">
    <property type="term" value="F:DNA (cytosine-5-)-methyltransferase activity"/>
    <property type="evidence" value="ECO:0007669"/>
    <property type="project" value="UniProtKB-EC"/>
</dbReference>
<evidence type="ECO:0000256" key="3">
    <source>
        <dbReference type="ARBA" id="ARBA00022679"/>
    </source>
</evidence>
<dbReference type="GO" id="GO:0005634">
    <property type="term" value="C:nucleus"/>
    <property type="evidence" value="ECO:0007669"/>
    <property type="project" value="TreeGrafter"/>
</dbReference>
<feature type="non-terminal residue" evidence="5">
    <location>
        <position position="1"/>
    </location>
</feature>
<name>A0A382BXX9_9ZZZZ</name>
<gene>
    <name evidence="5" type="ORF">METZ01_LOCUS171529</name>
</gene>
<feature type="non-terminal residue" evidence="5">
    <location>
        <position position="282"/>
    </location>
</feature>
<dbReference type="EC" id="2.1.1.37" evidence="1"/>
<organism evidence="5">
    <name type="scientific">marine metagenome</name>
    <dbReference type="NCBI Taxonomy" id="408172"/>
    <lineage>
        <taxon>unclassified sequences</taxon>
        <taxon>metagenomes</taxon>
        <taxon>ecological metagenomes</taxon>
    </lineage>
</organism>
<dbReference type="Gene3D" id="3.40.50.150">
    <property type="entry name" value="Vaccinia Virus protein VP39"/>
    <property type="match status" value="1"/>
</dbReference>
<protein>
    <recommendedName>
        <fullName evidence="1">DNA (cytosine-5-)-methyltransferase</fullName>
        <ecNumber evidence="1">2.1.1.37</ecNumber>
    </recommendedName>
</protein>
<dbReference type="Pfam" id="PF00145">
    <property type="entry name" value="DNA_methylase"/>
    <property type="match status" value="1"/>
</dbReference>
<evidence type="ECO:0000256" key="4">
    <source>
        <dbReference type="ARBA" id="ARBA00022691"/>
    </source>
</evidence>
<keyword evidence="4" id="KW-0949">S-adenosyl-L-methionine</keyword>
<dbReference type="InterPro" id="IPR050390">
    <property type="entry name" value="C5-Methyltransferase"/>
</dbReference>
<dbReference type="PANTHER" id="PTHR10629:SF52">
    <property type="entry name" value="DNA (CYTOSINE-5)-METHYLTRANSFERASE 1"/>
    <property type="match status" value="1"/>
</dbReference>
<dbReference type="PANTHER" id="PTHR10629">
    <property type="entry name" value="CYTOSINE-SPECIFIC METHYLTRANSFERASE"/>
    <property type="match status" value="1"/>
</dbReference>
<evidence type="ECO:0000313" key="5">
    <source>
        <dbReference type="EMBL" id="SVB18675.1"/>
    </source>
</evidence>
<dbReference type="PROSITE" id="PS51679">
    <property type="entry name" value="SAM_MT_C5"/>
    <property type="match status" value="1"/>
</dbReference>
<dbReference type="InterPro" id="IPR001525">
    <property type="entry name" value="C5_MeTfrase"/>
</dbReference>
<keyword evidence="3" id="KW-0808">Transferase</keyword>
<dbReference type="GO" id="GO:0044027">
    <property type="term" value="P:negative regulation of gene expression via chromosomal CpG island methylation"/>
    <property type="evidence" value="ECO:0007669"/>
    <property type="project" value="TreeGrafter"/>
</dbReference>
<keyword evidence="2" id="KW-0489">Methyltransferase</keyword>
<sequence>MEKKNKQGKKTKGEFRRLGNDVALASTSLFSGGGIGDVGIEWGVGVPVLAACELVPSRAELIRRNFPETKVFEGDIWKLAPRYVDFLREKLGGLRPWLVTLSPPCQGMSSNGAGRISAAIRSGQRPREDERNRLILPGVDILEQLRPDWFLLENVRRMEHTVIRNERNEPENILALLARRLHPFGYTIRSAILDFRNYGVPHHRSRLITIGCRLPDIFEKVPSVEDVFFREPTELHPVPTHGAEGLPPFVSLRDAIGHLTSLDAADNLADSSDPYHRIPRWN</sequence>
<evidence type="ECO:0000256" key="2">
    <source>
        <dbReference type="ARBA" id="ARBA00022603"/>
    </source>
</evidence>
<dbReference type="GO" id="GO:0032259">
    <property type="term" value="P:methylation"/>
    <property type="evidence" value="ECO:0007669"/>
    <property type="project" value="UniProtKB-KW"/>
</dbReference>
<reference evidence="5" key="1">
    <citation type="submission" date="2018-05" db="EMBL/GenBank/DDBJ databases">
        <authorList>
            <person name="Lanie J.A."/>
            <person name="Ng W.-L."/>
            <person name="Kazmierczak K.M."/>
            <person name="Andrzejewski T.M."/>
            <person name="Davidsen T.M."/>
            <person name="Wayne K.J."/>
            <person name="Tettelin H."/>
            <person name="Glass J.I."/>
            <person name="Rusch D."/>
            <person name="Podicherti R."/>
            <person name="Tsui H.-C.T."/>
            <person name="Winkler M.E."/>
        </authorList>
    </citation>
    <scope>NUCLEOTIDE SEQUENCE</scope>
</reference>